<dbReference type="EMBL" id="JAUIZM010000007">
    <property type="protein sequence ID" value="KAK1373448.1"/>
    <property type="molecule type" value="Genomic_DNA"/>
</dbReference>
<reference evidence="6" key="2">
    <citation type="submission" date="2023-05" db="EMBL/GenBank/DDBJ databases">
        <authorList>
            <person name="Schelkunov M.I."/>
        </authorList>
    </citation>
    <scope>NUCLEOTIDE SEQUENCE</scope>
    <source>
        <strain evidence="6">Hsosn_3</strain>
        <tissue evidence="6">Leaf</tissue>
    </source>
</reference>
<feature type="region of interest" description="Disordered" evidence="4">
    <location>
        <begin position="79"/>
        <end position="122"/>
    </location>
</feature>
<feature type="compositionally biased region" description="Acidic residues" evidence="4">
    <location>
        <begin position="84"/>
        <end position="115"/>
    </location>
</feature>
<dbReference type="GO" id="GO:0031369">
    <property type="term" value="F:translation initiation factor binding"/>
    <property type="evidence" value="ECO:0007669"/>
    <property type="project" value="InterPro"/>
</dbReference>
<evidence type="ECO:0000256" key="1">
    <source>
        <dbReference type="ARBA" id="ARBA00022490"/>
    </source>
</evidence>
<keyword evidence="2" id="KW-0396">Initiation factor</keyword>
<reference evidence="6" key="1">
    <citation type="submission" date="2023-02" db="EMBL/GenBank/DDBJ databases">
        <title>Genome of toxic invasive species Heracleum sosnowskyi carries increased number of genes despite the absence of recent whole-genome duplications.</title>
        <authorList>
            <person name="Schelkunov M."/>
            <person name="Shtratnikova V."/>
            <person name="Makarenko M."/>
            <person name="Klepikova A."/>
            <person name="Omelchenko D."/>
            <person name="Novikova G."/>
            <person name="Obukhova E."/>
            <person name="Bogdanov V."/>
            <person name="Penin A."/>
            <person name="Logacheva M."/>
        </authorList>
    </citation>
    <scope>NUCLEOTIDE SEQUENCE</scope>
    <source>
        <strain evidence="6">Hsosn_3</strain>
        <tissue evidence="6">Leaf</tissue>
    </source>
</reference>
<dbReference type="PANTHER" id="PTHR13937:SF0">
    <property type="entry name" value="EUKARYOTIC TRANSLATION INITIATION FACTOR 3 SUBUNIT C-RELATED"/>
    <property type="match status" value="1"/>
</dbReference>
<dbReference type="PANTHER" id="PTHR13937">
    <property type="entry name" value="EUKARYOTIC TRANSLATION INITATION FACTOR 3, SUBUNIT 8 EIF3S8 -RELATED"/>
    <property type="match status" value="1"/>
</dbReference>
<evidence type="ECO:0000313" key="7">
    <source>
        <dbReference type="Proteomes" id="UP001237642"/>
    </source>
</evidence>
<evidence type="ECO:0000256" key="3">
    <source>
        <dbReference type="ARBA" id="ARBA00022917"/>
    </source>
</evidence>
<name>A0AAD8HV39_9APIA</name>
<dbReference type="GO" id="GO:0003723">
    <property type="term" value="F:RNA binding"/>
    <property type="evidence" value="ECO:0007669"/>
    <property type="project" value="InterPro"/>
</dbReference>
<dbReference type="Proteomes" id="UP001237642">
    <property type="component" value="Unassembled WGS sequence"/>
</dbReference>
<accession>A0AAD8HV39</accession>
<evidence type="ECO:0000256" key="4">
    <source>
        <dbReference type="SAM" id="MobiDB-lite"/>
    </source>
</evidence>
<dbReference type="GO" id="GO:0005852">
    <property type="term" value="C:eukaryotic translation initiation factor 3 complex"/>
    <property type="evidence" value="ECO:0007669"/>
    <property type="project" value="InterPro"/>
</dbReference>
<keyword evidence="3" id="KW-0648">Protein biosynthesis</keyword>
<keyword evidence="1" id="KW-0963">Cytoplasm</keyword>
<evidence type="ECO:0000313" key="6">
    <source>
        <dbReference type="EMBL" id="KAK1373448.1"/>
    </source>
</evidence>
<evidence type="ECO:0000259" key="5">
    <source>
        <dbReference type="Pfam" id="PF05470"/>
    </source>
</evidence>
<dbReference type="InterPro" id="IPR027516">
    <property type="entry name" value="EIF3C"/>
</dbReference>
<comment type="caution">
    <text evidence="6">The sequence shown here is derived from an EMBL/GenBank/DDBJ whole genome shotgun (WGS) entry which is preliminary data.</text>
</comment>
<sequence length="122" mass="14059">MNKQFEKAMKATKSSEIILNLYIKVLVKLEDFSNQSMANKAAKKEMSSSNAKALNAMKHKLMKNKRQYEVLITNWRENPGREECELDETSEEESEVDDETSEEECEVDDETSEEELCPKCSP</sequence>
<feature type="domain" description="Eukaryotic translation initiation factor 3 subunit C N-terminal" evidence="5">
    <location>
        <begin position="1"/>
        <end position="110"/>
    </location>
</feature>
<keyword evidence="7" id="KW-1185">Reference proteome</keyword>
<organism evidence="6 7">
    <name type="scientific">Heracleum sosnowskyi</name>
    <dbReference type="NCBI Taxonomy" id="360622"/>
    <lineage>
        <taxon>Eukaryota</taxon>
        <taxon>Viridiplantae</taxon>
        <taxon>Streptophyta</taxon>
        <taxon>Embryophyta</taxon>
        <taxon>Tracheophyta</taxon>
        <taxon>Spermatophyta</taxon>
        <taxon>Magnoliopsida</taxon>
        <taxon>eudicotyledons</taxon>
        <taxon>Gunneridae</taxon>
        <taxon>Pentapetalae</taxon>
        <taxon>asterids</taxon>
        <taxon>campanulids</taxon>
        <taxon>Apiales</taxon>
        <taxon>Apiaceae</taxon>
        <taxon>Apioideae</taxon>
        <taxon>apioid superclade</taxon>
        <taxon>Tordylieae</taxon>
        <taxon>Tordyliinae</taxon>
        <taxon>Heracleum</taxon>
    </lineage>
</organism>
<gene>
    <name evidence="6" type="ORF">POM88_029641</name>
</gene>
<dbReference type="InterPro" id="IPR008905">
    <property type="entry name" value="EIF3C_N_dom"/>
</dbReference>
<dbReference type="AlphaFoldDB" id="A0AAD8HV39"/>
<evidence type="ECO:0000256" key="2">
    <source>
        <dbReference type="ARBA" id="ARBA00022540"/>
    </source>
</evidence>
<proteinExistence type="predicted"/>
<dbReference type="Pfam" id="PF05470">
    <property type="entry name" value="eIF-3c_N"/>
    <property type="match status" value="1"/>
</dbReference>
<protein>
    <recommendedName>
        <fullName evidence="5">Eukaryotic translation initiation factor 3 subunit C N-terminal domain-containing protein</fullName>
    </recommendedName>
</protein>
<dbReference type="GO" id="GO:0003743">
    <property type="term" value="F:translation initiation factor activity"/>
    <property type="evidence" value="ECO:0007669"/>
    <property type="project" value="UniProtKB-KW"/>
</dbReference>